<keyword evidence="1" id="KW-1133">Transmembrane helix</keyword>
<comment type="caution">
    <text evidence="2">The sequence shown here is derived from an EMBL/GenBank/DDBJ whole genome shotgun (WGS) entry which is preliminary data.</text>
</comment>
<feature type="transmembrane region" description="Helical" evidence="1">
    <location>
        <begin position="27"/>
        <end position="49"/>
    </location>
</feature>
<feature type="transmembrane region" description="Helical" evidence="1">
    <location>
        <begin position="70"/>
        <end position="91"/>
    </location>
</feature>
<dbReference type="AlphaFoldDB" id="A0A5C4SVM4"/>
<organism evidence="2 3">
    <name type="scientific">Paenibacillus hemerocallicola</name>
    <dbReference type="NCBI Taxonomy" id="1172614"/>
    <lineage>
        <taxon>Bacteria</taxon>
        <taxon>Bacillati</taxon>
        <taxon>Bacillota</taxon>
        <taxon>Bacilli</taxon>
        <taxon>Bacillales</taxon>
        <taxon>Paenibacillaceae</taxon>
        <taxon>Paenibacillus</taxon>
    </lineage>
</organism>
<accession>A0A5C4SVM4</accession>
<dbReference type="OrthoDB" id="2382012at2"/>
<keyword evidence="1" id="KW-0812">Transmembrane</keyword>
<name>A0A5C4SVM4_9BACL</name>
<dbReference type="RefSeq" id="WP_139607960.1">
    <property type="nucleotide sequence ID" value="NZ_VDCQ01000142.1"/>
</dbReference>
<keyword evidence="3" id="KW-1185">Reference proteome</keyword>
<keyword evidence="1" id="KW-0472">Membrane</keyword>
<evidence type="ECO:0000256" key="1">
    <source>
        <dbReference type="SAM" id="Phobius"/>
    </source>
</evidence>
<evidence type="ECO:0000313" key="3">
    <source>
        <dbReference type="Proteomes" id="UP000307943"/>
    </source>
</evidence>
<sequence length="104" mass="11392">MKLLVVIGTLLIPAVLALLRRVSARARLVLDALGVVSAFGFGILSAFAVSDIRRHGTVYSTEVHWLFDSLWFLAFGGYLGLYLLALLLGGFTGCFAKERHPRLD</sequence>
<evidence type="ECO:0000313" key="2">
    <source>
        <dbReference type="EMBL" id="TNJ53461.1"/>
    </source>
</evidence>
<proteinExistence type="predicted"/>
<protein>
    <submittedName>
        <fullName evidence="2">Transposase</fullName>
    </submittedName>
</protein>
<reference evidence="2 3" key="1">
    <citation type="submission" date="2019-05" db="EMBL/GenBank/DDBJ databases">
        <title>We sequenced the genome of Paenibacillus hemerocallicola KCTC 33185 for further insight into its adaptation and study the phylogeny of Paenibacillus.</title>
        <authorList>
            <person name="Narsing Rao M.P."/>
        </authorList>
    </citation>
    <scope>NUCLEOTIDE SEQUENCE [LARGE SCALE GENOMIC DNA]</scope>
    <source>
        <strain evidence="2 3">KCTC 33185</strain>
    </source>
</reference>
<dbReference type="Proteomes" id="UP000307943">
    <property type="component" value="Unassembled WGS sequence"/>
</dbReference>
<dbReference type="EMBL" id="VDCQ01000142">
    <property type="protein sequence ID" value="TNJ53461.1"/>
    <property type="molecule type" value="Genomic_DNA"/>
</dbReference>
<gene>
    <name evidence="2" type="ORF">FE784_40420</name>
</gene>